<name>A0A1B0ZWF8_9RHOB</name>
<dbReference type="Gene3D" id="1.20.120.550">
    <property type="entry name" value="Membrane associated eicosanoid/glutathione metabolism-like domain"/>
    <property type="match status" value="1"/>
</dbReference>
<feature type="transmembrane region" description="Helical" evidence="5">
    <location>
        <begin position="77"/>
        <end position="96"/>
    </location>
</feature>
<protein>
    <submittedName>
        <fullName evidence="7">MAPEG family protein</fullName>
    </submittedName>
    <submittedName>
        <fullName evidence="6">Membrane protein</fullName>
    </submittedName>
</protein>
<evidence type="ECO:0000313" key="8">
    <source>
        <dbReference type="Proteomes" id="UP000092565"/>
    </source>
</evidence>
<organism evidence="6 8">
    <name type="scientific">Phaeobacter gallaeciensis</name>
    <dbReference type="NCBI Taxonomy" id="60890"/>
    <lineage>
        <taxon>Bacteria</taxon>
        <taxon>Pseudomonadati</taxon>
        <taxon>Pseudomonadota</taxon>
        <taxon>Alphaproteobacteria</taxon>
        <taxon>Rhodobacterales</taxon>
        <taxon>Roseobacteraceae</taxon>
        <taxon>Phaeobacter</taxon>
    </lineage>
</organism>
<keyword evidence="8" id="KW-1185">Reference proteome</keyword>
<dbReference type="Proteomes" id="UP000092565">
    <property type="component" value="Chromosome"/>
</dbReference>
<dbReference type="EMBL" id="JARCJK010000005">
    <property type="protein sequence ID" value="MDE4166259.1"/>
    <property type="molecule type" value="Genomic_DNA"/>
</dbReference>
<sequence length="128" mass="13397">MLPITSLYAGGAALLFVYLSLGVSRQRLKHKISVGDGGNRALLMAIRAQGNFVEYTALGLVLLALSEAQGAPALATHALGVMLLGGRLMHAVGFTARPQILILRQAGIVLNLLMLLVAGLGLIAHTLF</sequence>
<proteinExistence type="predicted"/>
<evidence type="ECO:0000313" key="9">
    <source>
        <dbReference type="Proteomes" id="UP001218364"/>
    </source>
</evidence>
<evidence type="ECO:0000256" key="2">
    <source>
        <dbReference type="ARBA" id="ARBA00022692"/>
    </source>
</evidence>
<dbReference type="AlphaFoldDB" id="A0A1B0ZWF8"/>
<feature type="transmembrane region" description="Helical" evidence="5">
    <location>
        <begin position="6"/>
        <end position="23"/>
    </location>
</feature>
<comment type="subcellular location">
    <subcellularLocation>
        <location evidence="1">Membrane</location>
    </subcellularLocation>
</comment>
<feature type="transmembrane region" description="Helical" evidence="5">
    <location>
        <begin position="44"/>
        <end position="65"/>
    </location>
</feature>
<dbReference type="SUPFAM" id="SSF161084">
    <property type="entry name" value="MAPEG domain-like"/>
    <property type="match status" value="1"/>
</dbReference>
<dbReference type="RefSeq" id="WP_065273033.1">
    <property type="nucleotide sequence ID" value="NZ_CP015124.1"/>
</dbReference>
<keyword evidence="3 5" id="KW-1133">Transmembrane helix</keyword>
<dbReference type="InterPro" id="IPR023352">
    <property type="entry name" value="MAPEG-like_dom_sf"/>
</dbReference>
<keyword evidence="2 5" id="KW-0812">Transmembrane</keyword>
<evidence type="ECO:0000256" key="3">
    <source>
        <dbReference type="ARBA" id="ARBA00022989"/>
    </source>
</evidence>
<evidence type="ECO:0000256" key="4">
    <source>
        <dbReference type="ARBA" id="ARBA00023136"/>
    </source>
</evidence>
<accession>A0A1B0ZWF8</accession>
<dbReference type="OrthoDB" id="7619858at2"/>
<dbReference type="InterPro" id="IPR001129">
    <property type="entry name" value="Membr-assoc_MAPEG"/>
</dbReference>
<gene>
    <name evidence="6" type="ORF">JL2886_03497</name>
    <name evidence="7" type="ORF">PXK24_11175</name>
</gene>
<dbReference type="EMBL" id="CP015124">
    <property type="protein sequence ID" value="ANP38370.1"/>
    <property type="molecule type" value="Genomic_DNA"/>
</dbReference>
<evidence type="ECO:0000313" key="6">
    <source>
        <dbReference type="EMBL" id="ANP38370.1"/>
    </source>
</evidence>
<reference evidence="7 9" key="2">
    <citation type="submission" date="2023-02" db="EMBL/GenBank/DDBJ databases">
        <title>Population genomics of bacteria associated with diatom.</title>
        <authorList>
            <person name="Xie J."/>
            <person name="Wang H."/>
        </authorList>
    </citation>
    <scope>NUCLEOTIDE SEQUENCE [LARGE SCALE GENOMIC DNA]</scope>
    <source>
        <strain evidence="7 9">PT47_8</strain>
    </source>
</reference>
<dbReference type="PANTHER" id="PTHR35814">
    <property type="match status" value="1"/>
</dbReference>
<evidence type="ECO:0000313" key="7">
    <source>
        <dbReference type="EMBL" id="MDE4166259.1"/>
    </source>
</evidence>
<evidence type="ECO:0000256" key="1">
    <source>
        <dbReference type="ARBA" id="ARBA00004370"/>
    </source>
</evidence>
<dbReference type="GO" id="GO:0016020">
    <property type="term" value="C:membrane"/>
    <property type="evidence" value="ECO:0007669"/>
    <property type="project" value="UniProtKB-SubCell"/>
</dbReference>
<dbReference type="Pfam" id="PF01124">
    <property type="entry name" value="MAPEG"/>
    <property type="match status" value="1"/>
</dbReference>
<dbReference type="Proteomes" id="UP001218364">
    <property type="component" value="Unassembled WGS sequence"/>
</dbReference>
<reference evidence="6 8" key="1">
    <citation type="submission" date="2016-04" db="EMBL/GenBank/DDBJ databases">
        <authorList>
            <person name="Evans L.H."/>
            <person name="Alamgir A."/>
            <person name="Owens N."/>
            <person name="Weber N.D."/>
            <person name="Virtaneva K."/>
            <person name="Barbian K."/>
            <person name="Babar A."/>
            <person name="Rosenke K."/>
        </authorList>
    </citation>
    <scope>NUCLEOTIDE SEQUENCE [LARGE SCALE GENOMIC DNA]</scope>
    <source>
        <strain evidence="6 8">JL2886</strain>
    </source>
</reference>
<evidence type="ECO:0000256" key="5">
    <source>
        <dbReference type="SAM" id="Phobius"/>
    </source>
</evidence>
<keyword evidence="4 5" id="KW-0472">Membrane</keyword>
<dbReference type="PANTHER" id="PTHR35814:SF1">
    <property type="entry name" value="GLUTATHIONE S-TRANSFERASE-RELATED"/>
    <property type="match status" value="1"/>
</dbReference>
<feature type="transmembrane region" description="Helical" evidence="5">
    <location>
        <begin position="108"/>
        <end position="127"/>
    </location>
</feature>